<dbReference type="PANTHER" id="PTHR47936:SF1">
    <property type="entry name" value="PENTATRICOPEPTIDE REPEAT-CONTAINING PROTEIN GUN1, CHLOROPLASTIC"/>
    <property type="match status" value="1"/>
</dbReference>
<keyword evidence="1" id="KW-0677">Repeat</keyword>
<dbReference type="AlphaFoldDB" id="A0A6T1JVF6"/>
<sequence length="160" mass="17368">MQPDVRRCRTAIGACRKGAKWQLALALGPGSMPHLRLAPDLIACSSAAISAARAMPEFGLLPDLICCSAVLSALGKGMVWRLAIALFQHLPQLQLMADVISFNIILSACEKAAEWQLAVGILTSMPLMRLQRRSQRLREGCPMAARPGYFRLRAAYAAHA</sequence>
<accession>A0A6T1JVF6</accession>
<proteinExistence type="predicted"/>
<gene>
    <name evidence="2" type="ORF">AMON00008_LOCUS46030</name>
    <name evidence="3" type="ORF">AMON00008_LOCUS46035</name>
</gene>
<dbReference type="InterPro" id="IPR011990">
    <property type="entry name" value="TPR-like_helical_dom_sf"/>
</dbReference>
<dbReference type="EMBL" id="HBNR01065168">
    <property type="protein sequence ID" value="CAE4636692.1"/>
    <property type="molecule type" value="Transcribed_RNA"/>
</dbReference>
<reference evidence="3" key="1">
    <citation type="submission" date="2021-01" db="EMBL/GenBank/DDBJ databases">
        <authorList>
            <person name="Corre E."/>
            <person name="Pelletier E."/>
            <person name="Niang G."/>
            <person name="Scheremetjew M."/>
            <person name="Finn R."/>
            <person name="Kale V."/>
            <person name="Holt S."/>
            <person name="Cochrane G."/>
            <person name="Meng A."/>
            <person name="Brown T."/>
            <person name="Cohen L."/>
        </authorList>
    </citation>
    <scope>NUCLEOTIDE SEQUENCE</scope>
    <source>
        <strain evidence="3">CCMP3105</strain>
    </source>
</reference>
<protein>
    <submittedName>
        <fullName evidence="3">Uncharacterized protein</fullName>
    </submittedName>
</protein>
<evidence type="ECO:0000313" key="2">
    <source>
        <dbReference type="EMBL" id="CAE4636692.1"/>
    </source>
</evidence>
<dbReference type="PANTHER" id="PTHR47936">
    <property type="entry name" value="PPR_LONG DOMAIN-CONTAINING PROTEIN"/>
    <property type="match status" value="1"/>
</dbReference>
<name>A0A6T1JVF6_9DINO</name>
<dbReference type="EMBL" id="HBNR01065173">
    <property type="protein sequence ID" value="CAE4636702.1"/>
    <property type="molecule type" value="Transcribed_RNA"/>
</dbReference>
<evidence type="ECO:0000313" key="3">
    <source>
        <dbReference type="EMBL" id="CAE4636702.1"/>
    </source>
</evidence>
<organism evidence="3">
    <name type="scientific">Alexandrium monilatum</name>
    <dbReference type="NCBI Taxonomy" id="311494"/>
    <lineage>
        <taxon>Eukaryota</taxon>
        <taxon>Sar</taxon>
        <taxon>Alveolata</taxon>
        <taxon>Dinophyceae</taxon>
        <taxon>Gonyaulacales</taxon>
        <taxon>Pyrocystaceae</taxon>
        <taxon>Alexandrium</taxon>
    </lineage>
</organism>
<dbReference type="Gene3D" id="1.25.40.10">
    <property type="entry name" value="Tetratricopeptide repeat domain"/>
    <property type="match status" value="1"/>
</dbReference>
<evidence type="ECO:0000256" key="1">
    <source>
        <dbReference type="ARBA" id="ARBA00022737"/>
    </source>
</evidence>